<name>A0ABR3RJ70_9PLEO</name>
<protein>
    <submittedName>
        <fullName evidence="1">Uncharacterized protein</fullName>
    </submittedName>
</protein>
<evidence type="ECO:0000313" key="2">
    <source>
        <dbReference type="Proteomes" id="UP001521222"/>
    </source>
</evidence>
<reference evidence="1 2" key="1">
    <citation type="submission" date="2024-02" db="EMBL/GenBank/DDBJ databases">
        <title>De novo assembly and annotation of 12 fungi associated with fruit tree decline syndrome in Ontario, Canada.</title>
        <authorList>
            <person name="Sulman M."/>
            <person name="Ellouze W."/>
            <person name="Ilyukhin E."/>
        </authorList>
    </citation>
    <scope>NUCLEOTIDE SEQUENCE [LARGE SCALE GENOMIC DNA]</scope>
    <source>
        <strain evidence="1 2">M97-236</strain>
    </source>
</reference>
<dbReference type="Proteomes" id="UP001521222">
    <property type="component" value="Unassembled WGS sequence"/>
</dbReference>
<proteinExistence type="predicted"/>
<dbReference type="EMBL" id="JAKIXB020000010">
    <property type="protein sequence ID" value="KAL1604427.1"/>
    <property type="molecule type" value="Genomic_DNA"/>
</dbReference>
<keyword evidence="2" id="KW-1185">Reference proteome</keyword>
<sequence length="309" mass="36067">MWWKRYAQYYKEQEEMKSDGVLMNTLLRALEWMPNVSCITYSPYPRHLPVEAKDMRDLLPRGITPSLATGFTAADHPFRQLIAALYVSQYVGIREFRTEPRNNNNPGTEFALSIFDLKDDNEMAAGRYLFHQLEKLVLNMAIWGLDDDVLHRALDKFAELIRTTTNLQHLHFHPTHWQSEIEVRSLFARLGLDTMWPRLQTLSLRKILGDEAQFSDLIKRHKRTLTSVELSRCEILNGTWADVVDEVVYGTDISSFVLDRVNERTLPHIDFASLSKWERERWKYEGLVEVTKDGERSFVSAVLYVTIQT</sequence>
<organism evidence="1 2">
    <name type="scientific">Nothophoma quercina</name>
    <dbReference type="NCBI Taxonomy" id="749835"/>
    <lineage>
        <taxon>Eukaryota</taxon>
        <taxon>Fungi</taxon>
        <taxon>Dikarya</taxon>
        <taxon>Ascomycota</taxon>
        <taxon>Pezizomycotina</taxon>
        <taxon>Dothideomycetes</taxon>
        <taxon>Pleosporomycetidae</taxon>
        <taxon>Pleosporales</taxon>
        <taxon>Pleosporineae</taxon>
        <taxon>Didymellaceae</taxon>
        <taxon>Nothophoma</taxon>
    </lineage>
</organism>
<comment type="caution">
    <text evidence="1">The sequence shown here is derived from an EMBL/GenBank/DDBJ whole genome shotgun (WGS) entry which is preliminary data.</text>
</comment>
<accession>A0ABR3RJ70</accession>
<evidence type="ECO:0000313" key="1">
    <source>
        <dbReference type="EMBL" id="KAL1604427.1"/>
    </source>
</evidence>
<gene>
    <name evidence="1" type="ORF">SLS59_003619</name>
</gene>